<dbReference type="AlphaFoldDB" id="A0A9W6U2F4"/>
<accession>A0A9W6U2F4</accession>
<protein>
    <submittedName>
        <fullName evidence="2">Unnamed protein product</fullName>
    </submittedName>
</protein>
<feature type="signal peptide" evidence="1">
    <location>
        <begin position="1"/>
        <end position="19"/>
    </location>
</feature>
<sequence>MKLAAIAVAIACFVSFVVADQPSLRAGTEVSSAPMSADERMQLAKTMKEMISNNPGSVDPAIANMSTEDLFGLLSSVISNPAVLSHVGGLISAATSGNTGALAGHAAGLLGAVVPGILPSAQTPAPLAAAPST</sequence>
<organism evidence="2 3">
    <name type="scientific">Phytophthora fragariaefolia</name>
    <dbReference type="NCBI Taxonomy" id="1490495"/>
    <lineage>
        <taxon>Eukaryota</taxon>
        <taxon>Sar</taxon>
        <taxon>Stramenopiles</taxon>
        <taxon>Oomycota</taxon>
        <taxon>Peronosporomycetes</taxon>
        <taxon>Peronosporales</taxon>
        <taxon>Peronosporaceae</taxon>
        <taxon>Phytophthora</taxon>
    </lineage>
</organism>
<evidence type="ECO:0000313" key="3">
    <source>
        <dbReference type="Proteomes" id="UP001165121"/>
    </source>
</evidence>
<evidence type="ECO:0000313" key="2">
    <source>
        <dbReference type="EMBL" id="GMF24124.1"/>
    </source>
</evidence>
<keyword evidence="1" id="KW-0732">Signal</keyword>
<evidence type="ECO:0000256" key="1">
    <source>
        <dbReference type="SAM" id="SignalP"/>
    </source>
</evidence>
<gene>
    <name evidence="2" type="ORF">Pfra01_000397700</name>
</gene>
<keyword evidence="3" id="KW-1185">Reference proteome</keyword>
<name>A0A9W6U2F4_9STRA</name>
<dbReference type="OrthoDB" id="166971at2759"/>
<reference evidence="2" key="1">
    <citation type="submission" date="2023-04" db="EMBL/GenBank/DDBJ databases">
        <title>Phytophthora fragariaefolia NBRC 109709.</title>
        <authorList>
            <person name="Ichikawa N."/>
            <person name="Sato H."/>
            <person name="Tonouchi N."/>
        </authorList>
    </citation>
    <scope>NUCLEOTIDE SEQUENCE</scope>
    <source>
        <strain evidence="2">NBRC 109709</strain>
    </source>
</reference>
<comment type="caution">
    <text evidence="2">The sequence shown here is derived from an EMBL/GenBank/DDBJ whole genome shotgun (WGS) entry which is preliminary data.</text>
</comment>
<dbReference type="Proteomes" id="UP001165121">
    <property type="component" value="Unassembled WGS sequence"/>
</dbReference>
<proteinExistence type="predicted"/>
<dbReference type="EMBL" id="BSXT01000313">
    <property type="protein sequence ID" value="GMF24124.1"/>
    <property type="molecule type" value="Genomic_DNA"/>
</dbReference>
<feature type="chain" id="PRO_5040786585" evidence="1">
    <location>
        <begin position="20"/>
        <end position="133"/>
    </location>
</feature>